<dbReference type="PRINTS" id="PR01438">
    <property type="entry name" value="UNVRSLSTRESS"/>
</dbReference>
<dbReference type="RefSeq" id="WP_144327058.1">
    <property type="nucleotide sequence ID" value="NZ_VJON01000001.1"/>
</dbReference>
<dbReference type="EMBL" id="VJON01000001">
    <property type="protein sequence ID" value="TSE36383.1"/>
    <property type="molecule type" value="Genomic_DNA"/>
</dbReference>
<reference evidence="3 4" key="1">
    <citation type="submission" date="2019-07" db="EMBL/GenBank/DDBJ databases">
        <title>Tepidimonas charontis SPSP-6 draft genome.</title>
        <authorList>
            <person name="Da Costa M.S."/>
            <person name="Froufe H.J.C."/>
            <person name="Egas C."/>
            <person name="Albuquerque L."/>
        </authorList>
    </citation>
    <scope>NUCLEOTIDE SEQUENCE [LARGE SCALE GENOMIC DNA]</scope>
    <source>
        <strain evidence="3 4">SPSP-6</strain>
    </source>
</reference>
<comment type="caution">
    <text evidence="3">The sequence shown here is derived from an EMBL/GenBank/DDBJ whole genome shotgun (WGS) entry which is preliminary data.</text>
</comment>
<evidence type="ECO:0000256" key="1">
    <source>
        <dbReference type="ARBA" id="ARBA00008791"/>
    </source>
</evidence>
<accession>A0A554XKM9</accession>
<dbReference type="Gene3D" id="3.40.50.620">
    <property type="entry name" value="HUPs"/>
    <property type="match status" value="2"/>
</dbReference>
<dbReference type="InterPro" id="IPR014729">
    <property type="entry name" value="Rossmann-like_a/b/a_fold"/>
</dbReference>
<dbReference type="AlphaFoldDB" id="A0A554XKM9"/>
<evidence type="ECO:0000259" key="2">
    <source>
        <dbReference type="Pfam" id="PF00582"/>
    </source>
</evidence>
<comment type="similarity">
    <text evidence="1">Belongs to the universal stress protein A family.</text>
</comment>
<dbReference type="CDD" id="cd00293">
    <property type="entry name" value="USP-like"/>
    <property type="match status" value="2"/>
</dbReference>
<gene>
    <name evidence="3" type="primary">teaD_1</name>
    <name evidence="3" type="ORF">Tchar_00003</name>
</gene>
<evidence type="ECO:0000313" key="4">
    <source>
        <dbReference type="Proteomes" id="UP000318294"/>
    </source>
</evidence>
<dbReference type="InterPro" id="IPR006015">
    <property type="entry name" value="Universal_stress_UspA"/>
</dbReference>
<feature type="domain" description="UspA" evidence="2">
    <location>
        <begin position="20"/>
        <end position="161"/>
    </location>
</feature>
<evidence type="ECO:0000313" key="3">
    <source>
        <dbReference type="EMBL" id="TSE36383.1"/>
    </source>
</evidence>
<feature type="domain" description="UspA" evidence="2">
    <location>
        <begin position="168"/>
        <end position="308"/>
    </location>
</feature>
<proteinExistence type="inferred from homology"/>
<organism evidence="3 4">
    <name type="scientific">Tepidimonas charontis</name>
    <dbReference type="NCBI Taxonomy" id="2267262"/>
    <lineage>
        <taxon>Bacteria</taxon>
        <taxon>Pseudomonadati</taxon>
        <taxon>Pseudomonadota</taxon>
        <taxon>Betaproteobacteria</taxon>
        <taxon>Burkholderiales</taxon>
        <taxon>Tepidimonas</taxon>
    </lineage>
</organism>
<dbReference type="Pfam" id="PF00582">
    <property type="entry name" value="Usp"/>
    <property type="match status" value="2"/>
</dbReference>
<sequence length="317" mass="33665">MMLLDRPIDLAADATLKGAIVVASDFSPGAERAQERALRLARASDAPLALVHVLPQDWLASLQEWLSATRGVETVAGTVRATLAGCAQRLSQPLGRPVRAVLLSGHPVQALAEVAAACEARLVVVGALGQDSAGASARRLLLGTTAERLLRKTQQPLLVVRGEPTQPYERVLLPVDFSPWSAPTLAVADALAPVAHIHLLHAYRVPFEEKLRFAGVPDETIAMYRQQARSRAHARLRALAQAQGWTSARYTLLLREADAAPSIVETAQTHRCDLIVIGKHGTSAAEDLLLGSVTKHVVAEAPCDVLVSPASAHGPSG</sequence>
<dbReference type="SUPFAM" id="SSF52402">
    <property type="entry name" value="Adenine nucleotide alpha hydrolases-like"/>
    <property type="match status" value="2"/>
</dbReference>
<name>A0A554XKM9_9BURK</name>
<dbReference type="PANTHER" id="PTHR46268:SF6">
    <property type="entry name" value="UNIVERSAL STRESS PROTEIN UP12"/>
    <property type="match status" value="1"/>
</dbReference>
<dbReference type="Proteomes" id="UP000318294">
    <property type="component" value="Unassembled WGS sequence"/>
</dbReference>
<protein>
    <submittedName>
        <fullName evidence="3">TRAP-T-associated universal stress protein TeaD</fullName>
    </submittedName>
</protein>
<keyword evidence="4" id="KW-1185">Reference proteome</keyword>
<dbReference type="OrthoDB" id="9792500at2"/>
<dbReference type="InterPro" id="IPR006016">
    <property type="entry name" value="UspA"/>
</dbReference>
<dbReference type="PANTHER" id="PTHR46268">
    <property type="entry name" value="STRESS RESPONSE PROTEIN NHAX"/>
    <property type="match status" value="1"/>
</dbReference>